<organism evidence="2 3">
    <name type="scientific">Nonomuraea angiospora</name>
    <dbReference type="NCBI Taxonomy" id="46172"/>
    <lineage>
        <taxon>Bacteria</taxon>
        <taxon>Bacillati</taxon>
        <taxon>Actinomycetota</taxon>
        <taxon>Actinomycetes</taxon>
        <taxon>Streptosporangiales</taxon>
        <taxon>Streptosporangiaceae</taxon>
        <taxon>Nonomuraea</taxon>
    </lineage>
</organism>
<dbReference type="InterPro" id="IPR045851">
    <property type="entry name" value="AMP-bd_C_sf"/>
</dbReference>
<name>A0ABR9MKG5_9ACTN</name>
<evidence type="ECO:0000313" key="2">
    <source>
        <dbReference type="EMBL" id="MBE1593393.1"/>
    </source>
</evidence>
<keyword evidence="2" id="KW-0436">Ligase</keyword>
<dbReference type="InterPro" id="IPR025110">
    <property type="entry name" value="AMP-bd_C"/>
</dbReference>
<dbReference type="EMBL" id="JADBEK010000001">
    <property type="protein sequence ID" value="MBE1593393.1"/>
    <property type="molecule type" value="Genomic_DNA"/>
</dbReference>
<protein>
    <submittedName>
        <fullName evidence="2">Acyl-coenzyme A synthetase/AMP-(Fatty) acid ligase</fullName>
    </submittedName>
</protein>
<reference evidence="2 3" key="1">
    <citation type="submission" date="2020-10" db="EMBL/GenBank/DDBJ databases">
        <title>Sequencing the genomes of 1000 actinobacteria strains.</title>
        <authorList>
            <person name="Klenk H.-P."/>
        </authorList>
    </citation>
    <scope>NUCLEOTIDE SEQUENCE [LARGE SCALE GENOMIC DNA]</scope>
    <source>
        <strain evidence="2 3">DSM 43173</strain>
    </source>
</reference>
<dbReference type="SUPFAM" id="SSF56801">
    <property type="entry name" value="Acetyl-CoA synthetase-like"/>
    <property type="match status" value="1"/>
</dbReference>
<dbReference type="Gene3D" id="3.30.300.30">
    <property type="match status" value="1"/>
</dbReference>
<sequence>MMTYAEVFDRTTRAAGQLREGDRGGPEVKTAVYEHPAVAEIAVIGVPDATWGEVGRAFVITVPGCGLTIGELRAFRA</sequence>
<proteinExistence type="predicted"/>
<accession>A0ABR9MKG5</accession>
<dbReference type="GO" id="GO:0016874">
    <property type="term" value="F:ligase activity"/>
    <property type="evidence" value="ECO:0007669"/>
    <property type="project" value="UniProtKB-KW"/>
</dbReference>
<keyword evidence="3" id="KW-1185">Reference proteome</keyword>
<evidence type="ECO:0000259" key="1">
    <source>
        <dbReference type="Pfam" id="PF13193"/>
    </source>
</evidence>
<dbReference type="Proteomes" id="UP000633509">
    <property type="component" value="Unassembled WGS sequence"/>
</dbReference>
<gene>
    <name evidence="2" type="ORF">H4W80_011651</name>
</gene>
<evidence type="ECO:0000313" key="3">
    <source>
        <dbReference type="Proteomes" id="UP000633509"/>
    </source>
</evidence>
<dbReference type="Pfam" id="PF13193">
    <property type="entry name" value="AMP-binding_C"/>
    <property type="match status" value="1"/>
</dbReference>
<comment type="caution">
    <text evidence="2">The sequence shown here is derived from an EMBL/GenBank/DDBJ whole genome shotgun (WGS) entry which is preliminary data.</text>
</comment>
<feature type="domain" description="AMP-binding enzyme C-terminal" evidence="1">
    <location>
        <begin position="27"/>
        <end position="64"/>
    </location>
</feature>